<feature type="chain" id="PRO_5039182327" evidence="3">
    <location>
        <begin position="22"/>
        <end position="309"/>
    </location>
</feature>
<evidence type="ECO:0000256" key="1">
    <source>
        <dbReference type="ARBA" id="ARBA00006865"/>
    </source>
</evidence>
<dbReference type="Proteomes" id="UP000530234">
    <property type="component" value="Unassembled WGS sequence"/>
</dbReference>
<dbReference type="EMBL" id="VKHS01000257">
    <property type="protein sequence ID" value="MBB0230304.1"/>
    <property type="molecule type" value="Genomic_DNA"/>
</dbReference>
<dbReference type="Gene3D" id="2.60.120.200">
    <property type="match status" value="1"/>
</dbReference>
<evidence type="ECO:0000256" key="3">
    <source>
        <dbReference type="SAM" id="SignalP"/>
    </source>
</evidence>
<comment type="caution">
    <text evidence="5">The sequence shown here is derived from an EMBL/GenBank/DDBJ whole genome shotgun (WGS) entry which is preliminary data.</text>
</comment>
<dbReference type="Pfam" id="PF00722">
    <property type="entry name" value="Glyco_hydro_16"/>
    <property type="match status" value="1"/>
</dbReference>
<name>A0A7W3XWW7_9ACTN</name>
<keyword evidence="6" id="KW-1185">Reference proteome</keyword>
<dbReference type="GO" id="GO:0005975">
    <property type="term" value="P:carbohydrate metabolic process"/>
    <property type="evidence" value="ECO:0007669"/>
    <property type="project" value="InterPro"/>
</dbReference>
<dbReference type="InterPro" id="IPR000757">
    <property type="entry name" value="Beta-glucanase-like"/>
</dbReference>
<dbReference type="PANTHER" id="PTHR10963">
    <property type="entry name" value="GLYCOSYL HYDROLASE-RELATED"/>
    <property type="match status" value="1"/>
</dbReference>
<proteinExistence type="inferred from homology"/>
<dbReference type="SUPFAM" id="SSF49899">
    <property type="entry name" value="Concanavalin A-like lectins/glucanases"/>
    <property type="match status" value="1"/>
</dbReference>
<evidence type="ECO:0000259" key="4">
    <source>
        <dbReference type="PROSITE" id="PS51762"/>
    </source>
</evidence>
<evidence type="ECO:0000256" key="2">
    <source>
        <dbReference type="SAM" id="MobiDB-lite"/>
    </source>
</evidence>
<dbReference type="InterPro" id="IPR013320">
    <property type="entry name" value="ConA-like_dom_sf"/>
</dbReference>
<feature type="region of interest" description="Disordered" evidence="2">
    <location>
        <begin position="19"/>
        <end position="51"/>
    </location>
</feature>
<dbReference type="InterPro" id="IPR050546">
    <property type="entry name" value="Glycosyl_Hydrlase_16"/>
</dbReference>
<sequence length="309" mass="32555">MGGTAVALAAGLTLTATSAFGSPGDAGASPGAAGGTDVTETGAADATEEAGVRANTVVFEDTFDGPAGAAPDESRWNTEVGDNVHNNELQYYTPGNANAALDGEGNLVITARETAPGESYPCWYGECEYTSARINTSGKFAAEYGRVEARIKVPAGQGMWPAFWMLGDDFHEVDWPASGEIDIMEYVGYDPHHVFGYVHGPGYSGDSGIGGSYRLPGGEPIADDFRTFAVDWAPDSITWLVDDVPYQTLTPADLDGNEWVFNKPFFLILNLAVGGNWPGSPDETTVFPAELVVDHVRVSVDEASAAALD</sequence>
<protein>
    <submittedName>
        <fullName evidence="5">Family 16 glycosylhydrolase</fullName>
    </submittedName>
</protein>
<dbReference type="PROSITE" id="PS51762">
    <property type="entry name" value="GH16_2"/>
    <property type="match status" value="1"/>
</dbReference>
<keyword evidence="5" id="KW-0378">Hydrolase</keyword>
<feature type="compositionally biased region" description="Low complexity" evidence="2">
    <location>
        <begin position="19"/>
        <end position="45"/>
    </location>
</feature>
<feature type="signal peptide" evidence="3">
    <location>
        <begin position="1"/>
        <end position="21"/>
    </location>
</feature>
<keyword evidence="3" id="KW-0732">Signal</keyword>
<dbReference type="CDD" id="cd08023">
    <property type="entry name" value="GH16_laminarinase_like"/>
    <property type="match status" value="1"/>
</dbReference>
<comment type="similarity">
    <text evidence="1">Belongs to the glycosyl hydrolase 16 family.</text>
</comment>
<organism evidence="5 6">
    <name type="scientific">Streptomyces calidiresistens</name>
    <dbReference type="NCBI Taxonomy" id="1485586"/>
    <lineage>
        <taxon>Bacteria</taxon>
        <taxon>Bacillati</taxon>
        <taxon>Actinomycetota</taxon>
        <taxon>Actinomycetes</taxon>
        <taxon>Kitasatosporales</taxon>
        <taxon>Streptomycetaceae</taxon>
        <taxon>Streptomyces</taxon>
    </lineage>
</organism>
<evidence type="ECO:0000313" key="5">
    <source>
        <dbReference type="EMBL" id="MBB0230304.1"/>
    </source>
</evidence>
<dbReference type="AlphaFoldDB" id="A0A7W3XWW7"/>
<gene>
    <name evidence="5" type="ORF">FOE67_12480</name>
</gene>
<feature type="domain" description="GH16" evidence="4">
    <location>
        <begin position="63"/>
        <end position="304"/>
    </location>
</feature>
<dbReference type="PANTHER" id="PTHR10963:SF55">
    <property type="entry name" value="GLYCOSIDE HYDROLASE FAMILY 16 PROTEIN"/>
    <property type="match status" value="1"/>
</dbReference>
<reference evidence="6" key="1">
    <citation type="submission" date="2019-10" db="EMBL/GenBank/DDBJ databases">
        <title>Streptomyces sp. nov., a novel actinobacterium isolated from alkaline environment.</title>
        <authorList>
            <person name="Golinska P."/>
        </authorList>
    </citation>
    <scope>NUCLEOTIDE SEQUENCE [LARGE SCALE GENOMIC DNA]</scope>
    <source>
        <strain evidence="6">DSM 42108</strain>
    </source>
</reference>
<dbReference type="GO" id="GO:0004553">
    <property type="term" value="F:hydrolase activity, hydrolyzing O-glycosyl compounds"/>
    <property type="evidence" value="ECO:0007669"/>
    <property type="project" value="InterPro"/>
</dbReference>
<accession>A0A7W3XWW7</accession>
<evidence type="ECO:0000313" key="6">
    <source>
        <dbReference type="Proteomes" id="UP000530234"/>
    </source>
</evidence>